<dbReference type="InterPro" id="IPR015915">
    <property type="entry name" value="Kelch-typ_b-propeller"/>
</dbReference>
<comment type="caution">
    <text evidence="1">The sequence shown here is derived from an EMBL/GenBank/DDBJ whole genome shotgun (WGS) entry which is preliminary data.</text>
</comment>
<protein>
    <recommendedName>
        <fullName evidence="3">Kelch repeat-containing F-box family protein</fullName>
    </recommendedName>
</protein>
<reference evidence="1 2" key="1">
    <citation type="submission" date="2020-08" db="EMBL/GenBank/DDBJ databases">
        <title>Plant Genome Project.</title>
        <authorList>
            <person name="Zhang R.-G."/>
        </authorList>
    </citation>
    <scope>NUCLEOTIDE SEQUENCE [LARGE SCALE GENOMIC DNA]</scope>
    <source>
        <tissue evidence="1">Rhizome</tissue>
    </source>
</reference>
<dbReference type="EMBL" id="JACMSC010000016">
    <property type="protein sequence ID" value="KAG6482374.1"/>
    <property type="molecule type" value="Genomic_DNA"/>
</dbReference>
<gene>
    <name evidence="1" type="ORF">ZIOFF_059005</name>
</gene>
<sequence>MESASAEMEPRHLRWSWQTSLEVGDFVAETAEISAGLSAAETVEVWTFDAGDLVHHIENTSPISGPAEWLVRLPELQQDEVVPQSDHRLQYWDQPELPRRGSKGENSALPLLEEEKRCGRRKRGLLEKKNGRKKICRLSPLEKKMKKKRGVLRLWWGREKGKGKRGVWGRAVHDCLTILLSYASSASLYMPWSWVGVSVSDGRMKSLRRLSTTAERPPTMLAPLVALVRYNPFPVPRYKNLILFEPTTGVWTKLPAIPDWDMYCQAAAVGHELVVIGGGMRLSTSVHVYNLLTGVRRRGATMPGPGRTAFAFAVSAEARMAYVAGGQHEYGKPLQSALAYDVAADSWVWLPDMSSPRKECRGIFVDGAFCVAGGNRRLGWTSEVFNVTVGRWMANQGMLLGQALNNPTTVVAAEEGRVYSCDQNGVVDVCSDIDGGGGCRRLGVFPQELYGFRAHVATWNGGVMVMGTRLARKTACILEEGKWRQVALPAEFTTGCVQFLCSLQL</sequence>
<evidence type="ECO:0000313" key="2">
    <source>
        <dbReference type="Proteomes" id="UP000734854"/>
    </source>
</evidence>
<dbReference type="PANTHER" id="PTHR46407">
    <property type="entry name" value="OS02G0208700 PROTEIN"/>
    <property type="match status" value="1"/>
</dbReference>
<dbReference type="GO" id="GO:2000762">
    <property type="term" value="P:regulation of phenylpropanoid metabolic process"/>
    <property type="evidence" value="ECO:0007669"/>
    <property type="project" value="InterPro"/>
</dbReference>
<evidence type="ECO:0000313" key="1">
    <source>
        <dbReference type="EMBL" id="KAG6482374.1"/>
    </source>
</evidence>
<dbReference type="PANTHER" id="PTHR46407:SF3">
    <property type="entry name" value="OS02G0208700 PROTEIN"/>
    <property type="match status" value="1"/>
</dbReference>
<dbReference type="Pfam" id="PF01344">
    <property type="entry name" value="Kelch_1"/>
    <property type="match status" value="1"/>
</dbReference>
<dbReference type="AlphaFoldDB" id="A0A8J5KJJ9"/>
<dbReference type="SUPFAM" id="SSF117281">
    <property type="entry name" value="Kelch motif"/>
    <property type="match status" value="1"/>
</dbReference>
<dbReference type="InterPro" id="IPR044595">
    <property type="entry name" value="KMD1-4"/>
</dbReference>
<dbReference type="InterPro" id="IPR006652">
    <property type="entry name" value="Kelch_1"/>
</dbReference>
<organism evidence="1 2">
    <name type="scientific">Zingiber officinale</name>
    <name type="common">Ginger</name>
    <name type="synonym">Amomum zingiber</name>
    <dbReference type="NCBI Taxonomy" id="94328"/>
    <lineage>
        <taxon>Eukaryota</taxon>
        <taxon>Viridiplantae</taxon>
        <taxon>Streptophyta</taxon>
        <taxon>Embryophyta</taxon>
        <taxon>Tracheophyta</taxon>
        <taxon>Spermatophyta</taxon>
        <taxon>Magnoliopsida</taxon>
        <taxon>Liliopsida</taxon>
        <taxon>Zingiberales</taxon>
        <taxon>Zingiberaceae</taxon>
        <taxon>Zingiber</taxon>
    </lineage>
</organism>
<dbReference type="GO" id="GO:0080037">
    <property type="term" value="P:negative regulation of cytokinin-activated signaling pathway"/>
    <property type="evidence" value="ECO:0007669"/>
    <property type="project" value="InterPro"/>
</dbReference>
<dbReference type="Gene3D" id="2.120.10.80">
    <property type="entry name" value="Kelch-type beta propeller"/>
    <property type="match status" value="1"/>
</dbReference>
<dbReference type="SMART" id="SM00612">
    <property type="entry name" value="Kelch"/>
    <property type="match status" value="2"/>
</dbReference>
<proteinExistence type="predicted"/>
<dbReference type="Proteomes" id="UP000734854">
    <property type="component" value="Unassembled WGS sequence"/>
</dbReference>
<keyword evidence="2" id="KW-1185">Reference proteome</keyword>
<name>A0A8J5KJJ9_ZINOF</name>
<evidence type="ECO:0008006" key="3">
    <source>
        <dbReference type="Google" id="ProtNLM"/>
    </source>
</evidence>
<accession>A0A8J5KJJ9</accession>